<evidence type="ECO:0000256" key="2">
    <source>
        <dbReference type="ARBA" id="ARBA00001947"/>
    </source>
</evidence>
<keyword evidence="8" id="KW-0677">Repeat</keyword>
<comment type="caution">
    <text evidence="16">The sequence shown here is derived from an EMBL/GenBank/DDBJ whole genome shotgun (WGS) entry which is preliminary data.</text>
</comment>
<feature type="compositionally biased region" description="Basic and acidic residues" evidence="13">
    <location>
        <begin position="279"/>
        <end position="293"/>
    </location>
</feature>
<comment type="function">
    <text evidence="3">Might act as an E3 ubiquitin-protein ligase, or as part of E3 complex, which accepts ubiquitin from specific E2 ubiquitin-conjugating enzymes and then transfers it to substrates.</text>
</comment>
<dbReference type="SUPFAM" id="SSF57850">
    <property type="entry name" value="RING/U-box"/>
    <property type="match status" value="2"/>
</dbReference>
<evidence type="ECO:0000256" key="7">
    <source>
        <dbReference type="ARBA" id="ARBA00022723"/>
    </source>
</evidence>
<evidence type="ECO:0000256" key="1">
    <source>
        <dbReference type="ARBA" id="ARBA00001798"/>
    </source>
</evidence>
<evidence type="ECO:0000256" key="9">
    <source>
        <dbReference type="ARBA" id="ARBA00022771"/>
    </source>
</evidence>
<name>A0A7J0FF01_9ERIC</name>
<dbReference type="PROSITE" id="PS51873">
    <property type="entry name" value="TRIAD"/>
    <property type="match status" value="1"/>
</dbReference>
<evidence type="ECO:0000256" key="13">
    <source>
        <dbReference type="SAM" id="MobiDB-lite"/>
    </source>
</evidence>
<sequence>MANRPRILPWPNGDPALSLLYDLANQHDHEEEEVDKDEEVEEQIGGGDLPMLLDEEESQLPQFMFYSMMDMGVLQLQELLFETEPPKTEQSLPQDLKEKGVDFSCSLEFVYKNPPRRLEVGECSVKDCVICNCSVPSGGLVRTKKCNHSYCRDCFRTYLGEQIQEDITQVNCPESKCNVVLQPRFCRQFLPKEVYRRWMDALTESSVLANPVWIQCPFMGCGNVFVDDEKGFLIRACPHCWKIFCMNCEVSWHMGRSCKQFQMELLFQKSRRTRRRRNRGEPDHGGQKVLKVE</sequence>
<evidence type="ECO:0000256" key="12">
    <source>
        <dbReference type="PROSITE-ProRule" id="PRU00175"/>
    </source>
</evidence>
<dbReference type="GO" id="GO:0016567">
    <property type="term" value="P:protein ubiquitination"/>
    <property type="evidence" value="ECO:0007669"/>
    <property type="project" value="UniProtKB-UniPathway"/>
</dbReference>
<feature type="domain" description="RING-type" evidence="14">
    <location>
        <begin position="128"/>
        <end position="176"/>
    </location>
</feature>
<evidence type="ECO:0000256" key="5">
    <source>
        <dbReference type="ARBA" id="ARBA00012251"/>
    </source>
</evidence>
<dbReference type="GO" id="GO:0008270">
    <property type="term" value="F:zinc ion binding"/>
    <property type="evidence" value="ECO:0007669"/>
    <property type="project" value="UniProtKB-KW"/>
</dbReference>
<comment type="catalytic activity">
    <reaction evidence="1">
        <text>[E2 ubiquitin-conjugating enzyme]-S-ubiquitinyl-L-cysteine + [acceptor protein]-L-lysine = [E2 ubiquitin-conjugating enzyme]-L-cysteine + [acceptor protein]-N(6)-ubiquitinyl-L-lysine.</text>
        <dbReference type="EC" id="2.3.2.31"/>
    </reaction>
</comment>
<dbReference type="UniPathway" id="UPA00143"/>
<dbReference type="InterPro" id="IPR002867">
    <property type="entry name" value="IBR_dom"/>
</dbReference>
<dbReference type="CDD" id="cd20335">
    <property type="entry name" value="BRcat_RBR"/>
    <property type="match status" value="1"/>
</dbReference>
<dbReference type="PANTHER" id="PTHR11685">
    <property type="entry name" value="RBR FAMILY RING FINGER AND IBR DOMAIN-CONTAINING"/>
    <property type="match status" value="1"/>
</dbReference>
<feature type="domain" description="RING-type" evidence="15">
    <location>
        <begin position="124"/>
        <end position="293"/>
    </location>
</feature>
<feature type="region of interest" description="Disordered" evidence="13">
    <location>
        <begin position="272"/>
        <end position="293"/>
    </location>
</feature>
<evidence type="ECO:0000259" key="15">
    <source>
        <dbReference type="PROSITE" id="PS51873"/>
    </source>
</evidence>
<evidence type="ECO:0000256" key="8">
    <source>
        <dbReference type="ARBA" id="ARBA00022737"/>
    </source>
</evidence>
<evidence type="ECO:0000256" key="10">
    <source>
        <dbReference type="ARBA" id="ARBA00022786"/>
    </source>
</evidence>
<keyword evidence="10" id="KW-0833">Ubl conjugation pathway</keyword>
<dbReference type="InterPro" id="IPR001841">
    <property type="entry name" value="Znf_RING"/>
</dbReference>
<dbReference type="Proteomes" id="UP000585474">
    <property type="component" value="Unassembled WGS sequence"/>
</dbReference>
<keyword evidence="11" id="KW-0862">Zinc</keyword>
<dbReference type="OrthoDB" id="1668875at2759"/>
<dbReference type="PROSITE" id="PS50089">
    <property type="entry name" value="ZF_RING_2"/>
    <property type="match status" value="1"/>
</dbReference>
<evidence type="ECO:0000313" key="16">
    <source>
        <dbReference type="EMBL" id="GFY97245.1"/>
    </source>
</evidence>
<dbReference type="SMART" id="SM00647">
    <property type="entry name" value="IBR"/>
    <property type="match status" value="1"/>
</dbReference>
<evidence type="ECO:0000259" key="14">
    <source>
        <dbReference type="PROSITE" id="PS50089"/>
    </source>
</evidence>
<keyword evidence="9 12" id="KW-0863">Zinc-finger</keyword>
<gene>
    <name evidence="16" type="ORF">Acr_11g0015510</name>
</gene>
<organism evidence="16 17">
    <name type="scientific">Actinidia rufa</name>
    <dbReference type="NCBI Taxonomy" id="165716"/>
    <lineage>
        <taxon>Eukaryota</taxon>
        <taxon>Viridiplantae</taxon>
        <taxon>Streptophyta</taxon>
        <taxon>Embryophyta</taxon>
        <taxon>Tracheophyta</taxon>
        <taxon>Spermatophyta</taxon>
        <taxon>Magnoliopsida</taxon>
        <taxon>eudicotyledons</taxon>
        <taxon>Gunneridae</taxon>
        <taxon>Pentapetalae</taxon>
        <taxon>asterids</taxon>
        <taxon>Ericales</taxon>
        <taxon>Actinidiaceae</taxon>
        <taxon>Actinidia</taxon>
    </lineage>
</organism>
<keyword evidence="6" id="KW-0808">Transferase</keyword>
<protein>
    <recommendedName>
        <fullName evidence="5">RBR-type E3 ubiquitin transferase</fullName>
        <ecNumber evidence="5">2.3.2.31</ecNumber>
    </recommendedName>
</protein>
<comment type="cofactor">
    <cofactor evidence="2">
        <name>Zn(2+)</name>
        <dbReference type="ChEBI" id="CHEBI:29105"/>
    </cofactor>
</comment>
<dbReference type="Gene3D" id="3.30.40.10">
    <property type="entry name" value="Zinc/RING finger domain, C3HC4 (zinc finger)"/>
    <property type="match status" value="1"/>
</dbReference>
<evidence type="ECO:0000256" key="4">
    <source>
        <dbReference type="ARBA" id="ARBA00005884"/>
    </source>
</evidence>
<proteinExistence type="inferred from homology"/>
<evidence type="ECO:0000256" key="6">
    <source>
        <dbReference type="ARBA" id="ARBA00022679"/>
    </source>
</evidence>
<dbReference type="EMBL" id="BJWL01000011">
    <property type="protein sequence ID" value="GFY97245.1"/>
    <property type="molecule type" value="Genomic_DNA"/>
</dbReference>
<dbReference type="EC" id="2.3.2.31" evidence="5"/>
<dbReference type="InterPro" id="IPR044066">
    <property type="entry name" value="TRIAD_supradom"/>
</dbReference>
<dbReference type="InterPro" id="IPR031127">
    <property type="entry name" value="E3_UB_ligase_RBR"/>
</dbReference>
<dbReference type="Pfam" id="PF01485">
    <property type="entry name" value="IBR"/>
    <property type="match status" value="1"/>
</dbReference>
<dbReference type="InterPro" id="IPR013083">
    <property type="entry name" value="Znf_RING/FYVE/PHD"/>
</dbReference>
<evidence type="ECO:0000256" key="11">
    <source>
        <dbReference type="ARBA" id="ARBA00022833"/>
    </source>
</evidence>
<evidence type="ECO:0000256" key="3">
    <source>
        <dbReference type="ARBA" id="ARBA00003976"/>
    </source>
</evidence>
<reference evidence="16 17" key="1">
    <citation type="submission" date="2019-07" db="EMBL/GenBank/DDBJ databases">
        <title>De Novo Assembly of kiwifruit Actinidia rufa.</title>
        <authorList>
            <person name="Sugita-Konishi S."/>
            <person name="Sato K."/>
            <person name="Mori E."/>
            <person name="Abe Y."/>
            <person name="Kisaki G."/>
            <person name="Hamano K."/>
            <person name="Suezawa K."/>
            <person name="Otani M."/>
            <person name="Fukuda T."/>
            <person name="Manabe T."/>
            <person name="Gomi K."/>
            <person name="Tabuchi M."/>
            <person name="Akimitsu K."/>
            <person name="Kataoka I."/>
        </authorList>
    </citation>
    <scope>NUCLEOTIDE SEQUENCE [LARGE SCALE GENOMIC DNA]</scope>
    <source>
        <strain evidence="17">cv. Fuchu</strain>
    </source>
</reference>
<comment type="similarity">
    <text evidence="4">Belongs to the RBR family. Ariadne subfamily.</text>
</comment>
<dbReference type="GO" id="GO:0061630">
    <property type="term" value="F:ubiquitin protein ligase activity"/>
    <property type="evidence" value="ECO:0007669"/>
    <property type="project" value="UniProtKB-EC"/>
</dbReference>
<keyword evidence="17" id="KW-1185">Reference proteome</keyword>
<accession>A0A7J0FF01</accession>
<evidence type="ECO:0000313" key="17">
    <source>
        <dbReference type="Proteomes" id="UP000585474"/>
    </source>
</evidence>
<dbReference type="AlphaFoldDB" id="A0A7J0FF01"/>
<keyword evidence="7" id="KW-0479">Metal-binding</keyword>
<dbReference type="SMART" id="SM00184">
    <property type="entry name" value="RING"/>
    <property type="match status" value="1"/>
</dbReference>